<accession>A0A7R8WRP8</accession>
<dbReference type="GO" id="GO:0005524">
    <property type="term" value="F:ATP binding"/>
    <property type="evidence" value="ECO:0007669"/>
    <property type="project" value="InterPro"/>
</dbReference>
<feature type="non-terminal residue" evidence="2">
    <location>
        <position position="1"/>
    </location>
</feature>
<dbReference type="GO" id="GO:0000731">
    <property type="term" value="P:DNA synthesis involved in DNA repair"/>
    <property type="evidence" value="ECO:0007669"/>
    <property type="project" value="TreeGrafter"/>
</dbReference>
<sequence>AIESGVKEVREVIQKAKNKNLFEQEGAPVLFIDEIHRFNKGQQDALLAAIEKGWITLIGATTENPSFE</sequence>
<dbReference type="GO" id="GO:0016887">
    <property type="term" value="F:ATP hydrolysis activity"/>
    <property type="evidence" value="ECO:0007669"/>
    <property type="project" value="InterPro"/>
</dbReference>
<name>A0A7R8WRP8_9CRUS</name>
<feature type="domain" description="ATPase AAA-type core" evidence="1">
    <location>
        <begin position="3"/>
        <end position="63"/>
    </location>
</feature>
<feature type="non-terminal residue" evidence="2">
    <location>
        <position position="68"/>
    </location>
</feature>
<dbReference type="Gene3D" id="3.40.50.300">
    <property type="entry name" value="P-loop containing nucleotide triphosphate hydrolases"/>
    <property type="match status" value="1"/>
</dbReference>
<protein>
    <recommendedName>
        <fullName evidence="1">ATPase AAA-type core domain-containing protein</fullName>
    </recommendedName>
</protein>
<dbReference type="InterPro" id="IPR027417">
    <property type="entry name" value="P-loop_NTPase"/>
</dbReference>
<organism evidence="2">
    <name type="scientific">Cyprideis torosa</name>
    <dbReference type="NCBI Taxonomy" id="163714"/>
    <lineage>
        <taxon>Eukaryota</taxon>
        <taxon>Metazoa</taxon>
        <taxon>Ecdysozoa</taxon>
        <taxon>Arthropoda</taxon>
        <taxon>Crustacea</taxon>
        <taxon>Oligostraca</taxon>
        <taxon>Ostracoda</taxon>
        <taxon>Podocopa</taxon>
        <taxon>Podocopida</taxon>
        <taxon>Cytherocopina</taxon>
        <taxon>Cytheroidea</taxon>
        <taxon>Cytherideidae</taxon>
        <taxon>Cyprideis</taxon>
    </lineage>
</organism>
<dbReference type="GO" id="GO:0006261">
    <property type="term" value="P:DNA-templated DNA replication"/>
    <property type="evidence" value="ECO:0007669"/>
    <property type="project" value="TreeGrafter"/>
</dbReference>
<reference evidence="2" key="1">
    <citation type="submission" date="2020-11" db="EMBL/GenBank/DDBJ databases">
        <authorList>
            <person name="Tran Van P."/>
        </authorList>
    </citation>
    <scope>NUCLEOTIDE SEQUENCE</scope>
</reference>
<dbReference type="OrthoDB" id="6351332at2759"/>
<dbReference type="PANTHER" id="PTHR13779">
    <property type="entry name" value="WERNER HELICASE-INTERACTING PROTEIN 1 FAMILY MEMBER"/>
    <property type="match status" value="1"/>
</dbReference>
<dbReference type="InterPro" id="IPR003959">
    <property type="entry name" value="ATPase_AAA_core"/>
</dbReference>
<dbReference type="GO" id="GO:0008047">
    <property type="term" value="F:enzyme activator activity"/>
    <property type="evidence" value="ECO:0007669"/>
    <property type="project" value="TreeGrafter"/>
</dbReference>
<dbReference type="GO" id="GO:0017116">
    <property type="term" value="F:single-stranded DNA helicase activity"/>
    <property type="evidence" value="ECO:0007669"/>
    <property type="project" value="TreeGrafter"/>
</dbReference>
<dbReference type="Pfam" id="PF00004">
    <property type="entry name" value="AAA"/>
    <property type="match status" value="1"/>
</dbReference>
<evidence type="ECO:0000259" key="1">
    <source>
        <dbReference type="Pfam" id="PF00004"/>
    </source>
</evidence>
<evidence type="ECO:0000313" key="2">
    <source>
        <dbReference type="EMBL" id="CAD7236915.1"/>
    </source>
</evidence>
<dbReference type="PANTHER" id="PTHR13779:SF7">
    <property type="entry name" value="ATPASE WRNIP1"/>
    <property type="match status" value="1"/>
</dbReference>
<gene>
    <name evidence="2" type="ORF">CTOB1V02_LOCUS14730</name>
</gene>
<dbReference type="InterPro" id="IPR051314">
    <property type="entry name" value="AAA_ATPase_RarA/MGS1/WRNIP1"/>
</dbReference>
<dbReference type="SUPFAM" id="SSF52540">
    <property type="entry name" value="P-loop containing nucleoside triphosphate hydrolases"/>
    <property type="match status" value="1"/>
</dbReference>
<dbReference type="AlphaFoldDB" id="A0A7R8WRP8"/>
<dbReference type="EMBL" id="OB683007">
    <property type="protein sequence ID" value="CAD7236915.1"/>
    <property type="molecule type" value="Genomic_DNA"/>
</dbReference>
<proteinExistence type="predicted"/>